<organism evidence="2 3">
    <name type="scientific">Hyaloscypha bicolor E</name>
    <dbReference type="NCBI Taxonomy" id="1095630"/>
    <lineage>
        <taxon>Eukaryota</taxon>
        <taxon>Fungi</taxon>
        <taxon>Dikarya</taxon>
        <taxon>Ascomycota</taxon>
        <taxon>Pezizomycotina</taxon>
        <taxon>Leotiomycetes</taxon>
        <taxon>Helotiales</taxon>
        <taxon>Hyaloscyphaceae</taxon>
        <taxon>Hyaloscypha</taxon>
        <taxon>Hyaloscypha bicolor</taxon>
    </lineage>
</organism>
<dbReference type="AlphaFoldDB" id="A0A2J6TN43"/>
<dbReference type="RefSeq" id="XP_024741358.1">
    <property type="nucleotide sequence ID" value="XM_024888300.1"/>
</dbReference>
<dbReference type="Proteomes" id="UP000235371">
    <property type="component" value="Unassembled WGS sequence"/>
</dbReference>
<feature type="compositionally biased region" description="Polar residues" evidence="1">
    <location>
        <begin position="110"/>
        <end position="125"/>
    </location>
</feature>
<accession>A0A2J6TN43</accession>
<dbReference type="GeneID" id="36596376"/>
<evidence type="ECO:0000256" key="1">
    <source>
        <dbReference type="SAM" id="MobiDB-lite"/>
    </source>
</evidence>
<dbReference type="InParanoid" id="A0A2J6TN43"/>
<sequence>MNNIVEIVLQNYHALATRTVSQMKVDKDETWATRGKEFDGISNTKKVASRLSGWRILQYMLLQGPTLLTSIVKTFIACLTTRLKTWLTCLAASKSENSRQPQDPEIGLQQMPTSSTAPGESQIHPSSVRVAVNNPATTSSNSATTGLAKLNATDQKSLTDLL</sequence>
<feature type="region of interest" description="Disordered" evidence="1">
    <location>
        <begin position="94"/>
        <end position="126"/>
    </location>
</feature>
<proteinExistence type="predicted"/>
<protein>
    <submittedName>
        <fullName evidence="2">Uncharacterized protein</fullName>
    </submittedName>
</protein>
<evidence type="ECO:0000313" key="3">
    <source>
        <dbReference type="Proteomes" id="UP000235371"/>
    </source>
</evidence>
<gene>
    <name evidence="2" type="ORF">K444DRAFT_713660</name>
</gene>
<evidence type="ECO:0000313" key="2">
    <source>
        <dbReference type="EMBL" id="PMD64454.1"/>
    </source>
</evidence>
<reference evidence="2 3" key="1">
    <citation type="submission" date="2016-04" db="EMBL/GenBank/DDBJ databases">
        <title>A degradative enzymes factory behind the ericoid mycorrhizal symbiosis.</title>
        <authorList>
            <consortium name="DOE Joint Genome Institute"/>
            <person name="Martino E."/>
            <person name="Morin E."/>
            <person name="Grelet G."/>
            <person name="Kuo A."/>
            <person name="Kohler A."/>
            <person name="Daghino S."/>
            <person name="Barry K."/>
            <person name="Choi C."/>
            <person name="Cichocki N."/>
            <person name="Clum A."/>
            <person name="Copeland A."/>
            <person name="Hainaut M."/>
            <person name="Haridas S."/>
            <person name="Labutti K."/>
            <person name="Lindquist E."/>
            <person name="Lipzen A."/>
            <person name="Khouja H.-R."/>
            <person name="Murat C."/>
            <person name="Ohm R."/>
            <person name="Olson A."/>
            <person name="Spatafora J."/>
            <person name="Veneault-Fourrey C."/>
            <person name="Henrissat B."/>
            <person name="Grigoriev I."/>
            <person name="Martin F."/>
            <person name="Perotto S."/>
        </authorList>
    </citation>
    <scope>NUCLEOTIDE SEQUENCE [LARGE SCALE GENOMIC DNA]</scope>
    <source>
        <strain evidence="2 3">E</strain>
    </source>
</reference>
<name>A0A2J6TN43_9HELO</name>
<dbReference type="EMBL" id="KZ613754">
    <property type="protein sequence ID" value="PMD64454.1"/>
    <property type="molecule type" value="Genomic_DNA"/>
</dbReference>
<keyword evidence="3" id="KW-1185">Reference proteome</keyword>